<dbReference type="AlphaFoldDB" id="A0A2K8SED5"/>
<evidence type="ECO:0000313" key="3">
    <source>
        <dbReference type="Proteomes" id="UP000231823"/>
    </source>
</evidence>
<gene>
    <name evidence="2" type="ORF">SFLOR_v1c07630</name>
</gene>
<feature type="signal peptide" evidence="1">
    <location>
        <begin position="1"/>
        <end position="20"/>
    </location>
</feature>
<protein>
    <submittedName>
        <fullName evidence="2">Uncharacterized protein</fullName>
    </submittedName>
</protein>
<proteinExistence type="predicted"/>
<keyword evidence="3" id="KW-1185">Reference proteome</keyword>
<dbReference type="RefSeq" id="WP_100916774.1">
    <property type="nucleotide sequence ID" value="NZ_CP025057.1"/>
</dbReference>
<evidence type="ECO:0000256" key="1">
    <source>
        <dbReference type="SAM" id="SignalP"/>
    </source>
</evidence>
<dbReference type="KEGG" id="sfz:SFLOR_v1c07630"/>
<feature type="chain" id="PRO_5014894614" evidence="1">
    <location>
        <begin position="21"/>
        <end position="224"/>
    </location>
</feature>
<reference evidence="2 3" key="1">
    <citation type="submission" date="2017-12" db="EMBL/GenBank/DDBJ databases">
        <title>Complete genome sequence of Spiroplasma floricola 23-6 (ATCC 29989).</title>
        <authorList>
            <person name="Tsai Y.-M."/>
            <person name="Wu P.-S."/>
            <person name="Lo W.-S."/>
            <person name="Kuo C.-H."/>
        </authorList>
    </citation>
    <scope>NUCLEOTIDE SEQUENCE [LARGE SCALE GENOMIC DNA]</scope>
    <source>
        <strain evidence="2 3">23-6</strain>
    </source>
</reference>
<dbReference type="Proteomes" id="UP000231823">
    <property type="component" value="Chromosome"/>
</dbReference>
<organism evidence="2 3">
    <name type="scientific">Spiroplasma floricola 23-6</name>
    <dbReference type="NCBI Taxonomy" id="1336749"/>
    <lineage>
        <taxon>Bacteria</taxon>
        <taxon>Bacillati</taxon>
        <taxon>Mycoplasmatota</taxon>
        <taxon>Mollicutes</taxon>
        <taxon>Entomoplasmatales</taxon>
        <taxon>Spiroplasmataceae</taxon>
        <taxon>Spiroplasma</taxon>
    </lineage>
</organism>
<accession>A0A2K8SED5</accession>
<sequence length="224" mass="25877">MKIFLGTLASAMLITSSSVAAFGGIKKDKTTQFFKSQLESNNGYSQIVNELTQIFNSDKIDFFSEVNRSLEEQILDEIKYDSNLDILKIYKDDLKKLTNNYKLINLILSEEFINELNNAFIKGYFVLEANKVEYLPYKEQNNNISFNLENKNEYQLYSNAPRVEIYTKWYWFGTYKATFNYEATIVLCRYAKVFQDATRTAAAIASFIPKIGWIAAKILLVISL</sequence>
<keyword evidence="1" id="KW-0732">Signal</keyword>
<evidence type="ECO:0000313" key="2">
    <source>
        <dbReference type="EMBL" id="AUB31811.1"/>
    </source>
</evidence>
<dbReference type="EMBL" id="CP025057">
    <property type="protein sequence ID" value="AUB31811.1"/>
    <property type="molecule type" value="Genomic_DNA"/>
</dbReference>
<name>A0A2K8SED5_9MOLU</name>